<sequence length="174" mass="19532">MDKPFHARNISLIKATFFLLAILPLFLTKSMGDEPTAYEILERYNFPIGILPKGVTGYDLEESTGKFSAYLNGSCSFSIEGSYKLSYQPTIKGYISQGKLSSLQGIKVKWLFLWFDIIEVYRNGDVLEFSFGIASGEFSIDNFEECPECGCGFSCSSNPFSSKTRRNEFGICSY</sequence>
<keyword evidence="1" id="KW-0732">Signal</keyword>
<reference evidence="3" key="1">
    <citation type="submission" date="2025-08" db="UniProtKB">
        <authorList>
            <consortium name="RefSeq"/>
        </authorList>
    </citation>
    <scope>IDENTIFICATION</scope>
    <source>
        <tissue evidence="3">Leaves</tissue>
    </source>
</reference>
<dbReference type="Proteomes" id="UP001652660">
    <property type="component" value="Chromosome 2e"/>
</dbReference>
<protein>
    <submittedName>
        <fullName evidence="3">Uncharacterized protein At5g01610-like</fullName>
    </submittedName>
</protein>
<dbReference type="InterPro" id="IPR007493">
    <property type="entry name" value="DUF538"/>
</dbReference>
<gene>
    <name evidence="3" type="primary">LOC140036449</name>
</gene>
<evidence type="ECO:0000256" key="1">
    <source>
        <dbReference type="SAM" id="SignalP"/>
    </source>
</evidence>
<feature type="signal peptide" evidence="1">
    <location>
        <begin position="1"/>
        <end position="32"/>
    </location>
</feature>
<proteinExistence type="predicted"/>
<dbReference type="InterPro" id="IPR036758">
    <property type="entry name" value="At5g01610-like"/>
</dbReference>
<dbReference type="PANTHER" id="PTHR31676">
    <property type="entry name" value="T31J12.3 PROTEIN-RELATED"/>
    <property type="match status" value="1"/>
</dbReference>
<keyword evidence="2" id="KW-1185">Reference proteome</keyword>
<dbReference type="SUPFAM" id="SSF141562">
    <property type="entry name" value="At5g01610-like"/>
    <property type="match status" value="1"/>
</dbReference>
<dbReference type="PANTHER" id="PTHR31676:SF76">
    <property type="entry name" value="OS05G0362300 PROTEIN"/>
    <property type="match status" value="1"/>
</dbReference>
<dbReference type="Pfam" id="PF04398">
    <property type="entry name" value="DUF538"/>
    <property type="match status" value="1"/>
</dbReference>
<evidence type="ECO:0000313" key="2">
    <source>
        <dbReference type="Proteomes" id="UP001652660"/>
    </source>
</evidence>
<dbReference type="Gene3D" id="2.30.240.10">
    <property type="entry name" value="At5g01610-like"/>
    <property type="match status" value="1"/>
</dbReference>
<dbReference type="GeneID" id="140036449"/>
<feature type="chain" id="PRO_5046096880" evidence="1">
    <location>
        <begin position="33"/>
        <end position="174"/>
    </location>
</feature>
<name>A0ABM4WQA6_COFAR</name>
<accession>A0ABM4WQA6</accession>
<evidence type="ECO:0000313" key="3">
    <source>
        <dbReference type="RefSeq" id="XP_071933970.1"/>
    </source>
</evidence>
<dbReference type="RefSeq" id="XP_071933970.1">
    <property type="nucleotide sequence ID" value="XM_072077869.1"/>
</dbReference>
<organism evidence="2 3">
    <name type="scientific">Coffea arabica</name>
    <name type="common">Arabian coffee</name>
    <dbReference type="NCBI Taxonomy" id="13443"/>
    <lineage>
        <taxon>Eukaryota</taxon>
        <taxon>Viridiplantae</taxon>
        <taxon>Streptophyta</taxon>
        <taxon>Embryophyta</taxon>
        <taxon>Tracheophyta</taxon>
        <taxon>Spermatophyta</taxon>
        <taxon>Magnoliopsida</taxon>
        <taxon>eudicotyledons</taxon>
        <taxon>Gunneridae</taxon>
        <taxon>Pentapetalae</taxon>
        <taxon>asterids</taxon>
        <taxon>lamiids</taxon>
        <taxon>Gentianales</taxon>
        <taxon>Rubiaceae</taxon>
        <taxon>Ixoroideae</taxon>
        <taxon>Gardenieae complex</taxon>
        <taxon>Bertiereae - Coffeeae clade</taxon>
        <taxon>Coffeeae</taxon>
        <taxon>Coffea</taxon>
    </lineage>
</organism>